<accession>A0A929RP58</accession>
<dbReference type="PANTHER" id="PTHR33217">
    <property type="entry name" value="TRANSPOSASE FOR INSERTION SEQUENCE ELEMENT IS1081"/>
    <property type="match status" value="1"/>
</dbReference>
<comment type="caution">
    <text evidence="7">The sequence shown here is derived from an EMBL/GenBank/DDBJ whole genome shotgun (WGS) entry which is preliminary data.</text>
</comment>
<evidence type="ECO:0000256" key="5">
    <source>
        <dbReference type="ARBA" id="ARBA00023172"/>
    </source>
</evidence>
<comment type="similarity">
    <text evidence="2 6">Belongs to the transposase mutator family.</text>
</comment>
<proteinExistence type="inferred from homology"/>
<dbReference type="InterPro" id="IPR001207">
    <property type="entry name" value="Transposase_mutator"/>
</dbReference>
<evidence type="ECO:0000256" key="3">
    <source>
        <dbReference type="ARBA" id="ARBA00022578"/>
    </source>
</evidence>
<dbReference type="PROSITE" id="PS01007">
    <property type="entry name" value="TRANSPOSASE_MUTATOR"/>
    <property type="match status" value="1"/>
</dbReference>
<dbReference type="EMBL" id="JABZGF010000125">
    <property type="protein sequence ID" value="MBF0966498.1"/>
    <property type="molecule type" value="Genomic_DNA"/>
</dbReference>
<dbReference type="AlphaFoldDB" id="A0A929RP58"/>
<evidence type="ECO:0000256" key="4">
    <source>
        <dbReference type="ARBA" id="ARBA00023125"/>
    </source>
</evidence>
<dbReference type="NCBIfam" id="NF033544">
    <property type="entry name" value="transpos_IS1249"/>
    <property type="match status" value="1"/>
</dbReference>
<keyword evidence="4 6" id="KW-0238">DNA-binding</keyword>
<dbReference type="Proteomes" id="UP000759246">
    <property type="component" value="Unassembled WGS sequence"/>
</dbReference>
<dbReference type="Pfam" id="PF00872">
    <property type="entry name" value="Transposase_mut"/>
    <property type="match status" value="1"/>
</dbReference>
<comment type="function">
    <text evidence="1 6">Required for the transposition of the insertion element.</text>
</comment>
<name>A0A929RP58_9ACTO</name>
<keyword evidence="6" id="KW-0814">Transposable element</keyword>
<dbReference type="RefSeq" id="WP_073982702.1">
    <property type="nucleotide sequence ID" value="NZ_LT635866.1"/>
</dbReference>
<dbReference type="GO" id="GO:0003677">
    <property type="term" value="F:DNA binding"/>
    <property type="evidence" value="ECO:0007669"/>
    <property type="project" value="UniProtKB-KW"/>
</dbReference>
<organism evidence="7 8">
    <name type="scientific">Actinomyces bouchesdurhonensis</name>
    <dbReference type="NCBI Taxonomy" id="1852361"/>
    <lineage>
        <taxon>Bacteria</taxon>
        <taxon>Bacillati</taxon>
        <taxon>Actinomycetota</taxon>
        <taxon>Actinomycetes</taxon>
        <taxon>Actinomycetales</taxon>
        <taxon>Actinomycetaceae</taxon>
        <taxon>Actinomyces</taxon>
    </lineage>
</organism>
<dbReference type="PANTHER" id="PTHR33217:SF7">
    <property type="entry name" value="TRANSPOSASE FOR INSERTION SEQUENCE ELEMENT IS1081"/>
    <property type="match status" value="1"/>
</dbReference>
<dbReference type="GO" id="GO:0004803">
    <property type="term" value="F:transposase activity"/>
    <property type="evidence" value="ECO:0007669"/>
    <property type="project" value="InterPro"/>
</dbReference>
<keyword evidence="5 6" id="KW-0233">DNA recombination</keyword>
<evidence type="ECO:0000256" key="6">
    <source>
        <dbReference type="RuleBase" id="RU365089"/>
    </source>
</evidence>
<dbReference type="InterPro" id="IPR048004">
    <property type="entry name" value="IS1249_transpos"/>
</dbReference>
<evidence type="ECO:0000313" key="7">
    <source>
        <dbReference type="EMBL" id="MBF0966498.1"/>
    </source>
</evidence>
<evidence type="ECO:0000313" key="8">
    <source>
        <dbReference type="Proteomes" id="UP000759246"/>
    </source>
</evidence>
<evidence type="ECO:0000256" key="1">
    <source>
        <dbReference type="ARBA" id="ARBA00002190"/>
    </source>
</evidence>
<dbReference type="OrthoDB" id="9793302at2"/>
<reference evidence="7" key="1">
    <citation type="submission" date="2020-04" db="EMBL/GenBank/DDBJ databases">
        <title>Deep metagenomics examines the oral microbiome during advanced dental caries in children, revealing novel taxa and co-occurrences with host molecules.</title>
        <authorList>
            <person name="Baker J.L."/>
            <person name="Morton J.T."/>
            <person name="Dinis M."/>
            <person name="Alvarez R."/>
            <person name="Tran N.C."/>
            <person name="Knight R."/>
            <person name="Edlund A."/>
        </authorList>
    </citation>
    <scope>NUCLEOTIDE SEQUENCE</scope>
    <source>
        <strain evidence="7">JCVI_30_bin.13</strain>
    </source>
</reference>
<evidence type="ECO:0000256" key="2">
    <source>
        <dbReference type="ARBA" id="ARBA00010961"/>
    </source>
</evidence>
<dbReference type="GO" id="GO:0006313">
    <property type="term" value="P:DNA transposition"/>
    <property type="evidence" value="ECO:0007669"/>
    <property type="project" value="InterPro"/>
</dbReference>
<sequence>MGNPRCKICGGTTQKWGSTRAGRPRFRCLACRASQSRRNDTRARHFSAFLDFVTGKYTLADYGPKGRTIRRRNEPFWHLWPVSPLVDEVHHVVFVDGIYLSHKLVVLIACTKTHVLGWYVAKGETTRAWQALMSRIAPPDVVVCDGGQGIASAVKTTWPTTRIQRCVFHAYSAVKRKTTTRPRTQAGVDLYSLAQALLEVTTFDQAVAWMSKLATWNTTYKEFLAQRTRLPDGRWVATHARLIQAKNSLNTLVKQGTLFTYLDPALDLEGDPIARTSNLIEGGINTQLRCVLRAHRGMSLNHQVKTVLWWCYLHTEFPATPAHILKTTLTDQQIIDQFDKASHRAQAQAEIDRWGTAVNWTDFHHSGTWHETY</sequence>
<protein>
    <recommendedName>
        <fullName evidence="6">Mutator family transposase</fullName>
    </recommendedName>
</protein>
<keyword evidence="3 6" id="KW-0815">Transposition</keyword>
<gene>
    <name evidence="7" type="ORF">HXK09_04965</name>
</gene>